<dbReference type="CDD" id="cd00609">
    <property type="entry name" value="AAT_like"/>
    <property type="match status" value="1"/>
</dbReference>
<dbReference type="GO" id="GO:0008483">
    <property type="term" value="F:transaminase activity"/>
    <property type="evidence" value="ECO:0007669"/>
    <property type="project" value="UniProtKB-KW"/>
</dbReference>
<evidence type="ECO:0000256" key="2">
    <source>
        <dbReference type="ARBA" id="ARBA00005384"/>
    </source>
</evidence>
<dbReference type="PANTHER" id="PTHR46577:SF1">
    <property type="entry name" value="HTH-TYPE TRANSCRIPTIONAL REGULATORY PROTEIN GABR"/>
    <property type="match status" value="1"/>
</dbReference>
<dbReference type="SMART" id="SM00345">
    <property type="entry name" value="HTH_GNTR"/>
    <property type="match status" value="1"/>
</dbReference>
<evidence type="ECO:0000313" key="10">
    <source>
        <dbReference type="Proteomes" id="UP001518925"/>
    </source>
</evidence>
<keyword evidence="10" id="KW-1185">Reference proteome</keyword>
<evidence type="ECO:0000259" key="8">
    <source>
        <dbReference type="PROSITE" id="PS50949"/>
    </source>
</evidence>
<dbReference type="InterPro" id="IPR004839">
    <property type="entry name" value="Aminotransferase_I/II_large"/>
</dbReference>
<evidence type="ECO:0000313" key="9">
    <source>
        <dbReference type="EMBL" id="MBM6616755.1"/>
    </source>
</evidence>
<evidence type="ECO:0000256" key="7">
    <source>
        <dbReference type="ARBA" id="ARBA00023163"/>
    </source>
</evidence>
<keyword evidence="6" id="KW-0238">DNA-binding</keyword>
<evidence type="ECO:0000256" key="1">
    <source>
        <dbReference type="ARBA" id="ARBA00001933"/>
    </source>
</evidence>
<dbReference type="Proteomes" id="UP001518925">
    <property type="component" value="Unassembled WGS sequence"/>
</dbReference>
<dbReference type="PROSITE" id="PS50949">
    <property type="entry name" value="HTH_GNTR"/>
    <property type="match status" value="1"/>
</dbReference>
<dbReference type="PANTHER" id="PTHR46577">
    <property type="entry name" value="HTH-TYPE TRANSCRIPTIONAL REGULATORY PROTEIN GABR"/>
    <property type="match status" value="1"/>
</dbReference>
<keyword evidence="3 9" id="KW-0032">Aminotransferase</keyword>
<comment type="cofactor">
    <cofactor evidence="1">
        <name>pyridoxal 5'-phosphate</name>
        <dbReference type="ChEBI" id="CHEBI:597326"/>
    </cofactor>
</comment>
<dbReference type="Pfam" id="PF00155">
    <property type="entry name" value="Aminotran_1_2"/>
    <property type="match status" value="1"/>
</dbReference>
<keyword evidence="5" id="KW-0805">Transcription regulation</keyword>
<dbReference type="SUPFAM" id="SSF53383">
    <property type="entry name" value="PLP-dependent transferases"/>
    <property type="match status" value="1"/>
</dbReference>
<keyword evidence="4" id="KW-0663">Pyridoxal phosphate</keyword>
<reference evidence="9 10" key="1">
    <citation type="submission" date="2021-02" db="EMBL/GenBank/DDBJ databases">
        <title>Bacillus sp. RD4P76, an endophyte from a halophyte.</title>
        <authorList>
            <person name="Sun J.-Q."/>
        </authorList>
    </citation>
    <scope>NUCLEOTIDE SEQUENCE [LARGE SCALE GENOMIC DNA]</scope>
    <source>
        <strain evidence="9 10">RD4P76</strain>
    </source>
</reference>
<protein>
    <submittedName>
        <fullName evidence="9">PLP-dependent aminotransferase family protein</fullName>
    </submittedName>
</protein>
<dbReference type="InterPro" id="IPR051446">
    <property type="entry name" value="HTH_trans_reg/aminotransferase"/>
</dbReference>
<proteinExistence type="inferred from homology"/>
<feature type="domain" description="HTH gntR-type" evidence="8">
    <location>
        <begin position="12"/>
        <end position="80"/>
    </location>
</feature>
<organism evidence="9 10">
    <name type="scientific">Bacillus suaedaesalsae</name>
    <dbReference type="NCBI Taxonomy" id="2810349"/>
    <lineage>
        <taxon>Bacteria</taxon>
        <taxon>Bacillati</taxon>
        <taxon>Bacillota</taxon>
        <taxon>Bacilli</taxon>
        <taxon>Bacillales</taxon>
        <taxon>Bacillaceae</taxon>
        <taxon>Bacillus</taxon>
    </lineage>
</organism>
<dbReference type="InterPro" id="IPR015421">
    <property type="entry name" value="PyrdxlP-dep_Trfase_major"/>
</dbReference>
<dbReference type="InterPro" id="IPR000524">
    <property type="entry name" value="Tscrpt_reg_HTH_GntR"/>
</dbReference>
<dbReference type="InterPro" id="IPR036390">
    <property type="entry name" value="WH_DNA-bd_sf"/>
</dbReference>
<comment type="similarity">
    <text evidence="2">In the C-terminal section; belongs to the class-I pyridoxal-phosphate-dependent aminotransferase family.</text>
</comment>
<evidence type="ECO:0000256" key="6">
    <source>
        <dbReference type="ARBA" id="ARBA00023125"/>
    </source>
</evidence>
<dbReference type="Gene3D" id="3.40.640.10">
    <property type="entry name" value="Type I PLP-dependent aspartate aminotransferase-like (Major domain)"/>
    <property type="match status" value="1"/>
</dbReference>
<dbReference type="InterPro" id="IPR015424">
    <property type="entry name" value="PyrdxlP-dep_Trfase"/>
</dbReference>
<dbReference type="EMBL" id="JAFELM010000016">
    <property type="protein sequence ID" value="MBM6616755.1"/>
    <property type="molecule type" value="Genomic_DNA"/>
</dbReference>
<dbReference type="Gene3D" id="1.10.10.10">
    <property type="entry name" value="Winged helix-like DNA-binding domain superfamily/Winged helix DNA-binding domain"/>
    <property type="match status" value="1"/>
</dbReference>
<name>A0ABS2DFF4_9BACI</name>
<evidence type="ECO:0000256" key="3">
    <source>
        <dbReference type="ARBA" id="ARBA00022576"/>
    </source>
</evidence>
<keyword evidence="7" id="KW-0804">Transcription</keyword>
<comment type="caution">
    <text evidence="9">The sequence shown here is derived from an EMBL/GenBank/DDBJ whole genome shotgun (WGS) entry which is preliminary data.</text>
</comment>
<gene>
    <name evidence="9" type="ORF">JR050_03550</name>
</gene>
<dbReference type="CDD" id="cd07377">
    <property type="entry name" value="WHTH_GntR"/>
    <property type="match status" value="1"/>
</dbReference>
<accession>A0ABS2DFF4</accession>
<evidence type="ECO:0000256" key="5">
    <source>
        <dbReference type="ARBA" id="ARBA00023015"/>
    </source>
</evidence>
<dbReference type="SUPFAM" id="SSF46785">
    <property type="entry name" value="Winged helix' DNA-binding domain"/>
    <property type="match status" value="1"/>
</dbReference>
<keyword evidence="3 9" id="KW-0808">Transferase</keyword>
<dbReference type="InterPro" id="IPR036388">
    <property type="entry name" value="WH-like_DNA-bd_sf"/>
</dbReference>
<sequence length="463" mass="53220">MTDLTINFTKNQPLYQQLYVHIKNDILIGKRIAGEKLPSKRKLSTLLNVSLNTVDAAYQQLLAEGYIESRPRRGLFINEIEPTHPFGQASHFQHKPITKQPDKLINFSQGDIDLEHFPHKAWRKCTIAALDNPQSLQLGENMGEIELRNQIADYLYRARGVRCTGEQVIIGAGTQALLQRLLYLFPKGSTIAMEDPGFHRASLIFKQAGMEVVPIPVREHGIDVDQLDLLTSTINLVYCTPSHQFPLGMIMPVQQRQKLIQWANDNDGFIIEDDYDGEFRYEGKPIPSLQGLDSYGKVIYLGTFSKSLIPSLRVNYMVLPEPLLEKYKQELFYIKQTVSKIHQLTISLFIKEGHWDKHINKMRTLYRKKRETVIESLNHYFDTEKVIIKGEKSGLHVVIEFLDSSYTELELIELARKKGLKVYGTSLFYETVDYRNPEILLGYSGLSIVEIERGIKHLSEVWI</sequence>
<evidence type="ECO:0000256" key="4">
    <source>
        <dbReference type="ARBA" id="ARBA00022898"/>
    </source>
</evidence>
<dbReference type="Pfam" id="PF00392">
    <property type="entry name" value="GntR"/>
    <property type="match status" value="1"/>
</dbReference>